<evidence type="ECO:0000313" key="2">
    <source>
        <dbReference type="EMBL" id="KAE8155555.1"/>
    </source>
</evidence>
<evidence type="ECO:0000313" key="3">
    <source>
        <dbReference type="Proteomes" id="UP000326950"/>
    </source>
</evidence>
<proteinExistence type="predicted"/>
<organism evidence="2 3">
    <name type="scientific">Aspergillus tamarii</name>
    <dbReference type="NCBI Taxonomy" id="41984"/>
    <lineage>
        <taxon>Eukaryota</taxon>
        <taxon>Fungi</taxon>
        <taxon>Dikarya</taxon>
        <taxon>Ascomycota</taxon>
        <taxon>Pezizomycotina</taxon>
        <taxon>Eurotiomycetes</taxon>
        <taxon>Eurotiomycetidae</taxon>
        <taxon>Eurotiales</taxon>
        <taxon>Aspergillaceae</taxon>
        <taxon>Aspergillus</taxon>
        <taxon>Aspergillus subgen. Circumdati</taxon>
    </lineage>
</organism>
<name>A0A5N6UAC3_ASPTM</name>
<dbReference type="AlphaFoldDB" id="A0A5N6UAC3"/>
<dbReference type="EMBL" id="ML738833">
    <property type="protein sequence ID" value="KAE8155555.1"/>
    <property type="molecule type" value="Genomic_DNA"/>
</dbReference>
<evidence type="ECO:0000256" key="1">
    <source>
        <dbReference type="SAM" id="MobiDB-lite"/>
    </source>
</evidence>
<keyword evidence="3" id="KW-1185">Reference proteome</keyword>
<reference evidence="2 3" key="1">
    <citation type="submission" date="2019-04" db="EMBL/GenBank/DDBJ databases">
        <title>Friends and foes A comparative genomics study of 23 Aspergillus species from section Flavi.</title>
        <authorList>
            <consortium name="DOE Joint Genome Institute"/>
            <person name="Kjaerbolling I."/>
            <person name="Vesth T."/>
            <person name="Frisvad J.C."/>
            <person name="Nybo J.L."/>
            <person name="Theobald S."/>
            <person name="Kildgaard S."/>
            <person name="Isbrandt T."/>
            <person name="Kuo A."/>
            <person name="Sato A."/>
            <person name="Lyhne E.K."/>
            <person name="Kogle M.E."/>
            <person name="Wiebenga A."/>
            <person name="Kun R.S."/>
            <person name="Lubbers R.J."/>
            <person name="Makela M.R."/>
            <person name="Barry K."/>
            <person name="Chovatia M."/>
            <person name="Clum A."/>
            <person name="Daum C."/>
            <person name="Haridas S."/>
            <person name="He G."/>
            <person name="LaButti K."/>
            <person name="Lipzen A."/>
            <person name="Mondo S."/>
            <person name="Riley R."/>
            <person name="Salamov A."/>
            <person name="Simmons B.A."/>
            <person name="Magnuson J.K."/>
            <person name="Henrissat B."/>
            <person name="Mortensen U.H."/>
            <person name="Larsen T.O."/>
            <person name="Devries R.P."/>
            <person name="Grigoriev I.V."/>
            <person name="Machida M."/>
            <person name="Baker S.E."/>
            <person name="Andersen M.R."/>
        </authorList>
    </citation>
    <scope>NUCLEOTIDE SEQUENCE [LARGE SCALE GENOMIC DNA]</scope>
    <source>
        <strain evidence="2 3">CBS 117626</strain>
    </source>
</reference>
<dbReference type="OrthoDB" id="10525120at2759"/>
<protein>
    <submittedName>
        <fullName evidence="2">Uncharacterized protein</fullName>
    </submittedName>
</protein>
<feature type="region of interest" description="Disordered" evidence="1">
    <location>
        <begin position="77"/>
        <end position="97"/>
    </location>
</feature>
<dbReference type="Proteomes" id="UP000326950">
    <property type="component" value="Unassembled WGS sequence"/>
</dbReference>
<gene>
    <name evidence="2" type="ORF">BDV40DRAFT_306891</name>
</gene>
<accession>A0A5N6UAC3</accession>
<sequence length="173" mass="19233">MKVHTYHRLQGTLSTSTEAICPAGFLGIWERRSYGMPWLTDLVTLFAALRVSRPHERPRLIIHGKIAGRLSHILGRSGDEKGRQRVGRRLSGPGTRRGRQLAVLPPWWSYDRRPAMKSVRSAGSGASGTISLDLRTRSYCTGHRYLGLPHWASAPPPSDLLGDQTTSLWLISA</sequence>